<organism evidence="1 2">
    <name type="scientific">Gossypium arboreum</name>
    <name type="common">Tree cotton</name>
    <name type="synonym">Gossypium nanking</name>
    <dbReference type="NCBI Taxonomy" id="29729"/>
    <lineage>
        <taxon>Eukaryota</taxon>
        <taxon>Viridiplantae</taxon>
        <taxon>Streptophyta</taxon>
        <taxon>Embryophyta</taxon>
        <taxon>Tracheophyta</taxon>
        <taxon>Spermatophyta</taxon>
        <taxon>Magnoliopsida</taxon>
        <taxon>eudicotyledons</taxon>
        <taxon>Gunneridae</taxon>
        <taxon>Pentapetalae</taxon>
        <taxon>rosids</taxon>
        <taxon>malvids</taxon>
        <taxon>Malvales</taxon>
        <taxon>Malvaceae</taxon>
        <taxon>Malvoideae</taxon>
        <taxon>Gossypium</taxon>
    </lineage>
</organism>
<comment type="caution">
    <text evidence="1">The sequence shown here is derived from an EMBL/GenBank/DDBJ whole genome shotgun (WGS) entry which is preliminary data.</text>
</comment>
<protein>
    <submittedName>
        <fullName evidence="1">Uncharacterized protein</fullName>
    </submittedName>
</protein>
<dbReference type="EMBL" id="JARKNE010000007">
    <property type="protein sequence ID" value="KAK5820044.1"/>
    <property type="molecule type" value="Genomic_DNA"/>
</dbReference>
<accession>A0ABR0PFN4</accession>
<evidence type="ECO:0000313" key="1">
    <source>
        <dbReference type="EMBL" id="KAK5820044.1"/>
    </source>
</evidence>
<evidence type="ECO:0000313" key="2">
    <source>
        <dbReference type="Proteomes" id="UP001358586"/>
    </source>
</evidence>
<proteinExistence type="predicted"/>
<keyword evidence="2" id="KW-1185">Reference proteome</keyword>
<gene>
    <name evidence="1" type="ORF">PVK06_025088</name>
</gene>
<dbReference type="Proteomes" id="UP001358586">
    <property type="component" value="Chromosome 7"/>
</dbReference>
<sequence length="77" mass="9100">MLHGFEAGWVHAMLVKINGKDYRSQFQMEMVLYLELVISRIDFKIRTIELDRKRIKLHILLGKRGASEEDEALQDVR</sequence>
<name>A0ABR0PFN4_GOSAR</name>
<reference evidence="1 2" key="1">
    <citation type="submission" date="2023-03" db="EMBL/GenBank/DDBJ databases">
        <title>WGS of Gossypium arboreum.</title>
        <authorList>
            <person name="Yu D."/>
        </authorList>
    </citation>
    <scope>NUCLEOTIDE SEQUENCE [LARGE SCALE GENOMIC DNA]</scope>
    <source>
        <tissue evidence="1">Leaf</tissue>
    </source>
</reference>